<name>A0A7G2K034_HAEIF</name>
<dbReference type="InterPro" id="IPR006059">
    <property type="entry name" value="SBP"/>
</dbReference>
<accession>A0A7G2K034</accession>
<dbReference type="PANTHER" id="PTHR30006">
    <property type="entry name" value="THIAMINE-BINDING PERIPLASMIC PROTEIN-RELATED"/>
    <property type="match status" value="1"/>
</dbReference>
<comment type="caution">
    <text evidence="2">The sequence shown here is derived from an EMBL/GenBank/DDBJ whole genome shotgun (WGS) entry which is preliminary data.</text>
</comment>
<dbReference type="SUPFAM" id="SSF53850">
    <property type="entry name" value="Periplasmic binding protein-like II"/>
    <property type="match status" value="1"/>
</dbReference>
<dbReference type="Pfam" id="PF01547">
    <property type="entry name" value="SBP_bac_1"/>
    <property type="match status" value="1"/>
</dbReference>
<dbReference type="EMBL" id="ABFC01000780">
    <property type="protein sequence ID" value="EFA28379.1"/>
    <property type="molecule type" value="Genomic_DNA"/>
</dbReference>
<feature type="non-terminal residue" evidence="2">
    <location>
        <position position="1"/>
    </location>
</feature>
<dbReference type="Gene3D" id="3.40.190.10">
    <property type="entry name" value="Periplasmic binding protein-like II"/>
    <property type="match status" value="1"/>
</dbReference>
<gene>
    <name evidence="2" type="primary">hitA</name>
    <name evidence="2" type="ORF">HAINFHK1212_1424</name>
</gene>
<evidence type="ECO:0000313" key="2">
    <source>
        <dbReference type="EMBL" id="EFA28379.1"/>
    </source>
</evidence>
<dbReference type="PANTHER" id="PTHR30006:SF15">
    <property type="entry name" value="IRON-UTILIZATION PERIPLASMIC PROTEIN"/>
    <property type="match status" value="1"/>
</dbReference>
<dbReference type="AlphaFoldDB" id="A0A7G2K034"/>
<reference evidence="2" key="1">
    <citation type="journal article" date="2010" name="Genomics">
        <title>Tracing phylogenomic events leading to diversity of Haemophilus influenzae and the emergence of Brazilian Purpuric Fever (BPF)-associated clones.</title>
        <authorList>
            <person name="Papazisi L."/>
            <person name="Ratnayake S."/>
            <person name="Remortel B.G."/>
            <person name="Bock G.R."/>
            <person name="Liang W."/>
            <person name="Saeed A.I."/>
            <person name="Liu J."/>
            <person name="Fleischmann R.D."/>
            <person name="Kilian M."/>
            <person name="Peterson S.N."/>
        </authorList>
    </citation>
    <scope>NUCLEOTIDE SEQUENCE [LARGE SCALE GENOMIC DNA]</scope>
    <source>
        <strain evidence="2">HK1212</strain>
    </source>
</reference>
<keyword evidence="1" id="KW-0732">Signal</keyword>
<protein>
    <submittedName>
        <fullName evidence="2">Iron-utilization periplasmic protein</fullName>
    </submittedName>
</protein>
<proteinExistence type="predicted"/>
<sequence length="150" mass="16537">NWLKGLKENGKLYAKNSVALQAVENGEVPAALINNYYWYNLAKEKGVENLKSRLYFVRHQDPGALVSYSGAAVLKASKNQAEAQKFVDFLASKKGQEALVAARAEYPLRADVVSPFNLEPYEKLEAPVVSATTAQDKEHAIKLIEEAGLK</sequence>
<dbReference type="GO" id="GO:0030288">
    <property type="term" value="C:outer membrane-bounded periplasmic space"/>
    <property type="evidence" value="ECO:0007669"/>
    <property type="project" value="TreeGrafter"/>
</dbReference>
<organism evidence="2">
    <name type="scientific">Haemophilus influenzae HK1212</name>
    <dbReference type="NCBI Taxonomy" id="456482"/>
    <lineage>
        <taxon>Bacteria</taxon>
        <taxon>Pseudomonadati</taxon>
        <taxon>Pseudomonadota</taxon>
        <taxon>Gammaproteobacteria</taxon>
        <taxon>Pasteurellales</taxon>
        <taxon>Pasteurellaceae</taxon>
        <taxon>Haemophilus</taxon>
    </lineage>
</organism>
<evidence type="ECO:0000256" key="1">
    <source>
        <dbReference type="ARBA" id="ARBA00022729"/>
    </source>
</evidence>